<evidence type="ECO:0000313" key="2">
    <source>
        <dbReference type="EMBL" id="VDC68718.1"/>
    </source>
</evidence>
<keyword evidence="1" id="KW-0812">Transmembrane</keyword>
<dbReference type="EMBL" id="LR031569">
    <property type="protein sequence ID" value="VDC68718.1"/>
    <property type="molecule type" value="Genomic_DNA"/>
</dbReference>
<accession>A0A3P5Z906</accession>
<feature type="transmembrane region" description="Helical" evidence="1">
    <location>
        <begin position="15"/>
        <end position="36"/>
    </location>
</feature>
<gene>
    <name evidence="2" type="ORF">BRAA06T27258Z</name>
</gene>
<organism evidence="2">
    <name type="scientific">Brassica campestris</name>
    <name type="common">Field mustard</name>
    <dbReference type="NCBI Taxonomy" id="3711"/>
    <lineage>
        <taxon>Eukaryota</taxon>
        <taxon>Viridiplantae</taxon>
        <taxon>Streptophyta</taxon>
        <taxon>Embryophyta</taxon>
        <taxon>Tracheophyta</taxon>
        <taxon>Spermatophyta</taxon>
        <taxon>Magnoliopsida</taxon>
        <taxon>eudicotyledons</taxon>
        <taxon>Gunneridae</taxon>
        <taxon>Pentapetalae</taxon>
        <taxon>rosids</taxon>
        <taxon>malvids</taxon>
        <taxon>Brassicales</taxon>
        <taxon>Brassicaceae</taxon>
        <taxon>Brassiceae</taxon>
        <taxon>Brassica</taxon>
    </lineage>
</organism>
<proteinExistence type="predicted"/>
<sequence length="48" mass="5786">MIIIQDSDFQPTHKLYQLIWFLFFSCVRMVFVSYLITETGLRSHHHSV</sequence>
<reference evidence="2" key="1">
    <citation type="submission" date="2018-11" db="EMBL/GenBank/DDBJ databases">
        <authorList>
            <consortium name="Genoscope - CEA"/>
            <person name="William W."/>
        </authorList>
    </citation>
    <scope>NUCLEOTIDE SEQUENCE</scope>
</reference>
<protein>
    <submittedName>
        <fullName evidence="2">Uncharacterized protein</fullName>
    </submittedName>
</protein>
<name>A0A3P5Z906_BRACM</name>
<evidence type="ECO:0000256" key="1">
    <source>
        <dbReference type="SAM" id="Phobius"/>
    </source>
</evidence>
<keyword evidence="1" id="KW-0472">Membrane</keyword>
<keyword evidence="1" id="KW-1133">Transmembrane helix</keyword>
<dbReference type="AlphaFoldDB" id="A0A3P5Z906"/>